<organism evidence="1">
    <name type="scientific">Oikopleura dioica</name>
    <name type="common">Tunicate</name>
    <dbReference type="NCBI Taxonomy" id="34765"/>
    <lineage>
        <taxon>Eukaryota</taxon>
        <taxon>Metazoa</taxon>
        <taxon>Chordata</taxon>
        <taxon>Tunicata</taxon>
        <taxon>Appendicularia</taxon>
        <taxon>Copelata</taxon>
        <taxon>Oikopleuridae</taxon>
        <taxon>Oikopleura</taxon>
    </lineage>
</organism>
<name>E4Z2L4_OIKDI</name>
<feature type="non-terminal residue" evidence="1">
    <location>
        <position position="1"/>
    </location>
</feature>
<gene>
    <name evidence="1" type="ORF">GSOID_T00024041001</name>
</gene>
<sequence>VGDSRAGDSRK</sequence>
<reference evidence="1" key="1">
    <citation type="journal article" date="2010" name="Science">
        <title>Plasticity of animal genome architecture unmasked by rapid evolution of a pelagic tunicate.</title>
        <authorList>
            <person name="Denoeud F."/>
            <person name="Henriet S."/>
            <person name="Mungpakdee S."/>
            <person name="Aury J.M."/>
            <person name="Da Silva C."/>
            <person name="Brinkmann H."/>
            <person name="Mikhaleva J."/>
            <person name="Olsen L.C."/>
            <person name="Jubin C."/>
            <person name="Canestro C."/>
            <person name="Bouquet J.M."/>
            <person name="Danks G."/>
            <person name="Poulain J."/>
            <person name="Campsteijn C."/>
            <person name="Adamski M."/>
            <person name="Cross I."/>
            <person name="Yadetie F."/>
            <person name="Muffato M."/>
            <person name="Louis A."/>
            <person name="Butcher S."/>
            <person name="Tsagkogeorga G."/>
            <person name="Konrad A."/>
            <person name="Singh S."/>
            <person name="Jensen M.F."/>
            <person name="Cong E.H."/>
            <person name="Eikeseth-Otteraa H."/>
            <person name="Noel B."/>
            <person name="Anthouard V."/>
            <person name="Porcel B.M."/>
            <person name="Kachouri-Lafond R."/>
            <person name="Nishino A."/>
            <person name="Ugolini M."/>
            <person name="Chourrout P."/>
            <person name="Nishida H."/>
            <person name="Aasland R."/>
            <person name="Huzurbazar S."/>
            <person name="Westhof E."/>
            <person name="Delsuc F."/>
            <person name="Lehrach H."/>
            <person name="Reinhardt R."/>
            <person name="Weissenbach J."/>
            <person name="Roy S.W."/>
            <person name="Artiguenave F."/>
            <person name="Postlethwait J.H."/>
            <person name="Manak J.R."/>
            <person name="Thompson E.M."/>
            <person name="Jaillon O."/>
            <person name="Du Pasquier L."/>
            <person name="Boudinot P."/>
            <person name="Liberles D.A."/>
            <person name="Volff J.N."/>
            <person name="Philippe H."/>
            <person name="Lenhard B."/>
            <person name="Roest Crollius H."/>
            <person name="Wincker P."/>
            <person name="Chourrout D."/>
        </authorList>
    </citation>
    <scope>NUCLEOTIDE SEQUENCE [LARGE SCALE GENOMIC DNA]</scope>
</reference>
<protein>
    <submittedName>
        <fullName evidence="1">Uncharacterized protein</fullName>
    </submittedName>
</protein>
<evidence type="ECO:0000313" key="1">
    <source>
        <dbReference type="EMBL" id="CBY41942.1"/>
    </source>
</evidence>
<proteinExistence type="predicted"/>
<accession>E4Z2L4</accession>
<dbReference type="Proteomes" id="UP000011014">
    <property type="component" value="Unassembled WGS sequence"/>
</dbReference>
<dbReference type="EMBL" id="FN656751">
    <property type="protein sequence ID" value="CBY41942.1"/>
    <property type="molecule type" value="Genomic_DNA"/>
</dbReference>